<dbReference type="Pfam" id="PF00781">
    <property type="entry name" value="DAGK_cat"/>
    <property type="match status" value="1"/>
</dbReference>
<organism evidence="2 3">
    <name type="scientific">Sphingomonas hankookensis</name>
    <dbReference type="NCBI Taxonomy" id="563996"/>
    <lineage>
        <taxon>Bacteria</taxon>
        <taxon>Pseudomonadati</taxon>
        <taxon>Pseudomonadota</taxon>
        <taxon>Alphaproteobacteria</taxon>
        <taxon>Sphingomonadales</taxon>
        <taxon>Sphingomonadaceae</taxon>
        <taxon>Sphingomonas</taxon>
    </lineage>
</organism>
<dbReference type="RefSeq" id="WP_066691173.1">
    <property type="nucleotide sequence ID" value="NZ_LQQO01000028.1"/>
</dbReference>
<dbReference type="InterPro" id="IPR017438">
    <property type="entry name" value="ATP-NAD_kinase_N"/>
</dbReference>
<dbReference type="Gene3D" id="3.40.50.10330">
    <property type="entry name" value="Probable inorganic polyphosphate/atp-NAD kinase, domain 1"/>
    <property type="match status" value="1"/>
</dbReference>
<feature type="domain" description="DAGKc" evidence="1">
    <location>
        <begin position="70"/>
        <end position="158"/>
    </location>
</feature>
<evidence type="ECO:0000313" key="2">
    <source>
        <dbReference type="EMBL" id="KZE12300.1"/>
    </source>
</evidence>
<evidence type="ECO:0000313" key="3">
    <source>
        <dbReference type="Proteomes" id="UP000076609"/>
    </source>
</evidence>
<dbReference type="InterPro" id="IPR016064">
    <property type="entry name" value="NAD/diacylglycerol_kinase_sf"/>
</dbReference>
<keyword evidence="3" id="KW-1185">Reference proteome</keyword>
<proteinExistence type="predicted"/>
<evidence type="ECO:0000259" key="1">
    <source>
        <dbReference type="Pfam" id="PF00781"/>
    </source>
</evidence>
<protein>
    <recommendedName>
        <fullName evidence="1">DAGKc domain-containing protein</fullName>
    </recommendedName>
</protein>
<dbReference type="EMBL" id="LQQO01000028">
    <property type="protein sequence ID" value="KZE12300.1"/>
    <property type="molecule type" value="Genomic_DNA"/>
</dbReference>
<name>A0ABR5YCD2_9SPHN</name>
<comment type="caution">
    <text evidence="2">The sequence shown here is derived from an EMBL/GenBank/DDBJ whole genome shotgun (WGS) entry which is preliminary data.</text>
</comment>
<dbReference type="Proteomes" id="UP000076609">
    <property type="component" value="Unassembled WGS sequence"/>
</dbReference>
<sequence length="353" mass="38423">MVDIPSENRFARTLANDDLLPLLSGLTGRMIQMPVRLRPQAVPLDAARPRIAVIANQRSHRSTARHGHDHGHNRNILYAAPDTRERMVDALESFAQAQVDLLVIDGGDGTVRDVMSAARPMFRERMPPIGVMPNGKTNALANDLRIPAGWNLDAIVAAFHKSTIAERAPIEITYDGTEVPLSGFILGAGAFVRATMLAQGAHRMGVFNGTAVGLSVLGGVLQTCLGKRSNPWRAGEMMACRNEVTGEMCERRFYLMLLSTLRRFPLGLRPLGRDGVGLNGLAIDAPPRLMPVVAPAILMGRESGWLNRMGYHRLNDLKPSQVTLENGFILDGELFPGGTMSVRAGTPLRFVVP</sequence>
<gene>
    <name evidence="2" type="ORF">AVT10_16250</name>
</gene>
<accession>A0ABR5YCD2</accession>
<dbReference type="InterPro" id="IPR001206">
    <property type="entry name" value="Diacylglycerol_kinase_cat_dom"/>
</dbReference>
<reference evidence="3" key="1">
    <citation type="submission" date="2016-01" db="EMBL/GenBank/DDBJ databases">
        <title>Draft genome of Chromobacterium sp. F49.</title>
        <authorList>
            <person name="Hong K.W."/>
        </authorList>
    </citation>
    <scope>NUCLEOTIDE SEQUENCE [LARGE SCALE GENOMIC DNA]</scope>
    <source>
        <strain evidence="3">CN3</strain>
    </source>
</reference>
<dbReference type="SUPFAM" id="SSF111331">
    <property type="entry name" value="NAD kinase/diacylglycerol kinase-like"/>
    <property type="match status" value="1"/>
</dbReference>